<reference evidence="2 3" key="1">
    <citation type="journal article" date="2016" name="Nat. Commun.">
        <title>Thousands of microbial genomes shed light on interconnected biogeochemical processes in an aquifer system.</title>
        <authorList>
            <person name="Anantharaman K."/>
            <person name="Brown C.T."/>
            <person name="Hug L.A."/>
            <person name="Sharon I."/>
            <person name="Castelle C.J."/>
            <person name="Probst A.J."/>
            <person name="Thomas B.C."/>
            <person name="Singh A."/>
            <person name="Wilkins M.J."/>
            <person name="Karaoz U."/>
            <person name="Brodie E.L."/>
            <person name="Williams K.H."/>
            <person name="Hubbard S.S."/>
            <person name="Banfield J.F."/>
        </authorList>
    </citation>
    <scope>NUCLEOTIDE SEQUENCE [LARGE SCALE GENOMIC DNA]</scope>
</reference>
<name>A0A1G2E3L1_9BACT</name>
<evidence type="ECO:0000256" key="1">
    <source>
        <dbReference type="SAM" id="MobiDB-lite"/>
    </source>
</evidence>
<accession>A0A1G2E3L1</accession>
<proteinExistence type="predicted"/>
<feature type="compositionally biased region" description="Polar residues" evidence="1">
    <location>
        <begin position="19"/>
        <end position="34"/>
    </location>
</feature>
<evidence type="ECO:0000313" key="2">
    <source>
        <dbReference type="EMBL" id="OGZ20444.1"/>
    </source>
</evidence>
<dbReference type="EMBL" id="MHMA01000012">
    <property type="protein sequence ID" value="OGZ20444.1"/>
    <property type="molecule type" value="Genomic_DNA"/>
</dbReference>
<dbReference type="AlphaFoldDB" id="A0A1G2E3L1"/>
<evidence type="ECO:0000313" key="3">
    <source>
        <dbReference type="Proteomes" id="UP000178721"/>
    </source>
</evidence>
<dbReference type="Proteomes" id="UP000178721">
    <property type="component" value="Unassembled WGS sequence"/>
</dbReference>
<comment type="caution">
    <text evidence="2">The sequence shown here is derived from an EMBL/GenBank/DDBJ whole genome shotgun (WGS) entry which is preliminary data.</text>
</comment>
<sequence length="163" mass="18448">MPLPLYVRSSPAPAPKPGQGQTPSNPAPQKTSTFGYLWRKPSINQEQAKKAIVKDKPGFLERGAFRQHDSLIHEIRKNSYYKSIPTYGKKFTQAERMNLVKELEKAGRGIGGLTGEKLGLAIKSLGKEKQKALSHREFGRAKILDQKIKQAQVWRKTWDRPKI</sequence>
<feature type="region of interest" description="Disordered" evidence="1">
    <location>
        <begin position="1"/>
        <end position="34"/>
    </location>
</feature>
<protein>
    <submittedName>
        <fullName evidence="2">Uncharacterized protein</fullName>
    </submittedName>
</protein>
<gene>
    <name evidence="2" type="ORF">A2654_00670</name>
</gene>
<organism evidence="2 3">
    <name type="scientific">Candidatus Nealsonbacteria bacterium RIFCSPHIGHO2_01_FULL_43_31</name>
    <dbReference type="NCBI Taxonomy" id="1801665"/>
    <lineage>
        <taxon>Bacteria</taxon>
        <taxon>Candidatus Nealsoniibacteriota</taxon>
    </lineage>
</organism>